<accession>A0AA39KU71</accession>
<feature type="signal peptide" evidence="1">
    <location>
        <begin position="1"/>
        <end position="17"/>
    </location>
</feature>
<dbReference type="EMBL" id="JAQQBS010000002">
    <property type="protein sequence ID" value="KAK0173919.1"/>
    <property type="molecule type" value="Genomic_DNA"/>
</dbReference>
<reference evidence="2" key="2">
    <citation type="submission" date="2023-03" db="EMBL/GenBank/DDBJ databases">
        <authorList>
            <person name="Inwood S.N."/>
            <person name="Skelly J.G."/>
            <person name="Guhlin J."/>
            <person name="Harrop T.W.R."/>
            <person name="Goldson S.G."/>
            <person name="Dearden P.K."/>
        </authorList>
    </citation>
    <scope>NUCLEOTIDE SEQUENCE</scope>
    <source>
        <strain evidence="2">Irish</strain>
        <tissue evidence="2">Whole body</tissue>
    </source>
</reference>
<keyword evidence="1" id="KW-0732">Signal</keyword>
<dbReference type="AlphaFoldDB" id="A0AA39KU71"/>
<feature type="chain" id="PRO_5041231144" evidence="1">
    <location>
        <begin position="18"/>
        <end position="120"/>
    </location>
</feature>
<name>A0AA39KU71_9HYME</name>
<keyword evidence="3" id="KW-1185">Reference proteome</keyword>
<gene>
    <name evidence="2" type="ORF">PV328_007055</name>
</gene>
<evidence type="ECO:0000313" key="2">
    <source>
        <dbReference type="EMBL" id="KAK0173919.1"/>
    </source>
</evidence>
<proteinExistence type="predicted"/>
<dbReference type="Proteomes" id="UP001168990">
    <property type="component" value="Unassembled WGS sequence"/>
</dbReference>
<evidence type="ECO:0000313" key="3">
    <source>
        <dbReference type="Proteomes" id="UP001168990"/>
    </source>
</evidence>
<organism evidence="2 3">
    <name type="scientific">Microctonus aethiopoides</name>
    <dbReference type="NCBI Taxonomy" id="144406"/>
    <lineage>
        <taxon>Eukaryota</taxon>
        <taxon>Metazoa</taxon>
        <taxon>Ecdysozoa</taxon>
        <taxon>Arthropoda</taxon>
        <taxon>Hexapoda</taxon>
        <taxon>Insecta</taxon>
        <taxon>Pterygota</taxon>
        <taxon>Neoptera</taxon>
        <taxon>Endopterygota</taxon>
        <taxon>Hymenoptera</taxon>
        <taxon>Apocrita</taxon>
        <taxon>Ichneumonoidea</taxon>
        <taxon>Braconidae</taxon>
        <taxon>Euphorinae</taxon>
        <taxon>Microctonus</taxon>
    </lineage>
</organism>
<sequence>MFVSLIFVALFAQALSAAPTPVAEPSANDIVFGLIETELQKSHPEIYKIIESFRVLFGIPKEKMMDFGMKAMETFSNLQELGEKLMEMFKKEVKAQQTMNADHINMIPNKERNNYRFNQF</sequence>
<protein>
    <submittedName>
        <fullName evidence="2">Uncharacterized protein</fullName>
    </submittedName>
</protein>
<evidence type="ECO:0000256" key="1">
    <source>
        <dbReference type="SAM" id="SignalP"/>
    </source>
</evidence>
<reference evidence="2" key="1">
    <citation type="journal article" date="2023" name="bioRxiv">
        <title>Scaffold-level genome assemblies of two parasitoid biocontrol wasps reveal the parthenogenesis mechanism and an associated novel virus.</title>
        <authorList>
            <person name="Inwood S."/>
            <person name="Skelly J."/>
            <person name="Guhlin J."/>
            <person name="Harrop T."/>
            <person name="Goldson S."/>
            <person name="Dearden P."/>
        </authorList>
    </citation>
    <scope>NUCLEOTIDE SEQUENCE</scope>
    <source>
        <strain evidence="2">Irish</strain>
        <tissue evidence="2">Whole body</tissue>
    </source>
</reference>
<comment type="caution">
    <text evidence="2">The sequence shown here is derived from an EMBL/GenBank/DDBJ whole genome shotgun (WGS) entry which is preliminary data.</text>
</comment>